<organism evidence="4 5">
    <name type="scientific">Mastigocoleus testarum BC008</name>
    <dbReference type="NCBI Taxonomy" id="371196"/>
    <lineage>
        <taxon>Bacteria</taxon>
        <taxon>Bacillati</taxon>
        <taxon>Cyanobacteriota</taxon>
        <taxon>Cyanophyceae</taxon>
        <taxon>Nostocales</taxon>
        <taxon>Hapalosiphonaceae</taxon>
        <taxon>Mastigocoleus</taxon>
    </lineage>
</organism>
<evidence type="ECO:0000259" key="3">
    <source>
        <dbReference type="Pfam" id="PF17746"/>
    </source>
</evidence>
<reference evidence="4 5" key="1">
    <citation type="journal article" date="2015" name="Genome Announc.">
        <title>Draft Genome of the Euendolithic (true boring) Cyanobacterium Mastigocoleus testarum strain BC008.</title>
        <authorList>
            <person name="Guida B.S."/>
            <person name="Garcia-Pichel F."/>
        </authorList>
    </citation>
    <scope>NUCLEOTIDE SEQUENCE [LARGE SCALE GENOMIC DNA]</scope>
    <source>
        <strain evidence="4 5">BC008</strain>
    </source>
</reference>
<dbReference type="PANTHER" id="PTHR30545:SF2">
    <property type="entry name" value="SUGAR FERMENTATION STIMULATION PROTEIN A"/>
    <property type="match status" value="1"/>
</dbReference>
<dbReference type="NCBIfam" id="TIGR00230">
    <property type="entry name" value="sfsA"/>
    <property type="match status" value="1"/>
</dbReference>
<dbReference type="InterPro" id="IPR005224">
    <property type="entry name" value="SfsA"/>
</dbReference>
<dbReference type="Gene3D" id="2.40.50.580">
    <property type="match status" value="1"/>
</dbReference>
<dbReference type="Pfam" id="PF17746">
    <property type="entry name" value="SfsA_N"/>
    <property type="match status" value="1"/>
</dbReference>
<feature type="domain" description="SfsA N-terminal OB" evidence="3">
    <location>
        <begin position="27"/>
        <end position="96"/>
    </location>
</feature>
<name>A0A0V8A110_9CYAN</name>
<dbReference type="HAMAP" id="MF_00095">
    <property type="entry name" value="SfsA"/>
    <property type="match status" value="1"/>
</dbReference>
<evidence type="ECO:0000313" key="5">
    <source>
        <dbReference type="Proteomes" id="UP000053372"/>
    </source>
</evidence>
<dbReference type="InterPro" id="IPR041465">
    <property type="entry name" value="SfsA_N"/>
</dbReference>
<evidence type="ECO:0000256" key="1">
    <source>
        <dbReference type="HAMAP-Rule" id="MF_00095"/>
    </source>
</evidence>
<feature type="domain" description="Sugar fermentation stimulation protein C-terminal" evidence="2">
    <location>
        <begin position="100"/>
        <end position="239"/>
    </location>
</feature>
<accession>A0A0V8A110</accession>
<comment type="similarity">
    <text evidence="1">Belongs to the SfsA family.</text>
</comment>
<sequence length="252" mass="28252">MKGQVNSVEAATDWLYRYPELYSGTLIKRYKRFFVDAKLDSGEIVTAHCPNTGPMTGVSTPGSAVMLSKSNNPKRKLGYTLELIEVHDNGPTWVGVNTALPNRVVKLALEKHLFPELGDYLKVQSEVPYGQEKKSRVDFLLSGTEMERSIYLEVKNTTFVKGKLALFPDTETTRGQKHLRELMALLPDYRSVMLYFINRGDCMDFAPGDETDPVYGKLLREALSIGVEILPCRFAVSPEGIRYLGLANCSFV</sequence>
<dbReference type="EMBL" id="LMTZ01000001">
    <property type="protein sequence ID" value="KST70319.1"/>
    <property type="molecule type" value="Genomic_DNA"/>
</dbReference>
<dbReference type="Gene3D" id="3.40.1350.60">
    <property type="match status" value="1"/>
</dbReference>
<proteinExistence type="inferred from homology"/>
<dbReference type="OrthoDB" id="9802365at2"/>
<dbReference type="Proteomes" id="UP000053372">
    <property type="component" value="Unassembled WGS sequence"/>
</dbReference>
<dbReference type="PANTHER" id="PTHR30545">
    <property type="entry name" value="SUGAR FERMENTATION STIMULATION PROTEIN A"/>
    <property type="match status" value="1"/>
</dbReference>
<dbReference type="Pfam" id="PF03749">
    <property type="entry name" value="SfsA"/>
    <property type="match status" value="1"/>
</dbReference>
<gene>
    <name evidence="1" type="primary">sfsA</name>
    <name evidence="4" type="ORF">BC008_44770</name>
</gene>
<comment type="caution">
    <text evidence="4">The sequence shown here is derived from an EMBL/GenBank/DDBJ whole genome shotgun (WGS) entry which is preliminary data.</text>
</comment>
<protein>
    <recommendedName>
        <fullName evidence="1">Sugar fermentation stimulation protein homolog</fullName>
    </recommendedName>
</protein>
<dbReference type="CDD" id="cd22359">
    <property type="entry name" value="SfsA-like_bacterial"/>
    <property type="match status" value="1"/>
</dbReference>
<dbReference type="InterPro" id="IPR040452">
    <property type="entry name" value="SfsA_C"/>
</dbReference>
<dbReference type="AlphaFoldDB" id="A0A0V8A110"/>
<dbReference type="RefSeq" id="WP_027845744.1">
    <property type="nucleotide sequence ID" value="NZ_LMTZ01000001.1"/>
</dbReference>
<evidence type="ECO:0000313" key="4">
    <source>
        <dbReference type="EMBL" id="KST70319.1"/>
    </source>
</evidence>
<keyword evidence="5" id="KW-1185">Reference proteome</keyword>
<dbReference type="GO" id="GO:0003677">
    <property type="term" value="F:DNA binding"/>
    <property type="evidence" value="ECO:0007669"/>
    <property type="project" value="InterPro"/>
</dbReference>
<evidence type="ECO:0000259" key="2">
    <source>
        <dbReference type="Pfam" id="PF03749"/>
    </source>
</evidence>